<comment type="similarity">
    <text evidence="2">Belongs to the resistance-nodulation-cell division (RND) (TC 2.A.6) family. MmpL subfamily.</text>
</comment>
<dbReference type="GeneID" id="98612993"/>
<reference evidence="9 10" key="1">
    <citation type="journal article" date="2008" name="PLoS Genet.">
        <title>Complete genome sequence of the complex carbohydrate-degrading marine bacterium, Saccharophagus degradans strain 2-40 T.</title>
        <authorList>
            <person name="Weiner R.M."/>
            <person name="Taylor L.E.II."/>
            <person name="Henrissat B."/>
            <person name="Hauser L."/>
            <person name="Land M."/>
            <person name="Coutinho P.M."/>
            <person name="Rancurel C."/>
            <person name="Saunders E.H."/>
            <person name="Longmire A.G."/>
            <person name="Zhang H."/>
            <person name="Bayer E.A."/>
            <person name="Gilbert H.J."/>
            <person name="Larimer F."/>
            <person name="Zhulin I.B."/>
            <person name="Ekborg N.A."/>
            <person name="Lamed R."/>
            <person name="Richardson P.M."/>
            <person name="Borovok I."/>
            <person name="Hutcheson S."/>
        </authorList>
    </citation>
    <scope>NUCLEOTIDE SEQUENCE [LARGE SCALE GENOMIC DNA]</scope>
    <source>
        <strain evidence="10">2-40 / ATCC 43961 / DSM 17024</strain>
    </source>
</reference>
<dbReference type="STRING" id="203122.Sde_1317"/>
<name>Q21L50_SACD2</name>
<feature type="transmembrane region" description="Helical" evidence="7">
    <location>
        <begin position="739"/>
        <end position="768"/>
    </location>
</feature>
<keyword evidence="10" id="KW-1185">Reference proteome</keyword>
<protein>
    <submittedName>
        <fullName evidence="9">Patched</fullName>
    </submittedName>
</protein>
<feature type="transmembrane region" description="Helical" evidence="7">
    <location>
        <begin position="226"/>
        <end position="248"/>
    </location>
</feature>
<dbReference type="SUPFAM" id="SSF82866">
    <property type="entry name" value="Multidrug efflux transporter AcrB transmembrane domain"/>
    <property type="match status" value="2"/>
</dbReference>
<evidence type="ECO:0000313" key="10">
    <source>
        <dbReference type="Proteomes" id="UP000001947"/>
    </source>
</evidence>
<dbReference type="InterPro" id="IPR000731">
    <property type="entry name" value="SSD"/>
</dbReference>
<sequence>MQGFNHHWAKRVVTYRLALIIGIAILICLAPLTFKNLHHDNSNEAYFLEHDPNLIAFDRLLETFGDPEYLIVGIPARADDKDIFSKDAIKIIDELSDFLENNRHVTQVRSLSNYQYTHDDDGMMATDDLFDDIENLSENDLIAARRIMQKETLPIGRLITADFRHTQILARTEYKKGENAHKVELTQELLAFIKQQNYKAAGFEIKLSGIPVIGERFETLTQNDMAWINPVMGVIMIAILFIIFRSFFATVTPIFLILAVMVLVTSLQGLFNWPFTAVNSALIPTVIILAMGTSVHVLVEFFQYRAAGQTPQQAAQSTVVNLFYPIFFTCLTTAVGFYALSVTELSPVRQFALLAGIAPLIIFILTNTLLPALLSYISWLPRNIENFSKTNEPKTGYLAKLLRTLPIWTQTNRKAIAITGVVVSLFSAWSVTQITVDANIVNYFKKDSWANRDLHYFNDTFKGISNLEVIIDSGEEGGVKSPEFLQRVESLQNWLGNIEEAGRPISVLDFYKQINQSLNENNPDYFALPTSRPMAAQFLLSYENTGPNEDLSDMVDYYRQVLRIQLPIINMDATKMMDVLTHIEDHIATHYSDLNIELTGTLVMNNAQNHYVNNGMFKSFGIAILVIGICFLVLFRSLKYGVIALIPSIVPVLLTGGLVSFAGVAIDLGTMIVGAMTIGIAVDDSIHIMSRYLQYRKQGKSTREAIDGAMQSAGRAVILTSIILISGFSVMLLGSFVSYIYVGLFSAIIMGLALAGDLIFMPALLYLFDNSEKKKQTI</sequence>
<keyword evidence="6 7" id="KW-0472">Membrane</keyword>
<feature type="transmembrane region" description="Helical" evidence="7">
    <location>
        <begin position="713"/>
        <end position="733"/>
    </location>
</feature>
<dbReference type="Gene3D" id="1.20.1640.10">
    <property type="entry name" value="Multidrug efflux transporter AcrB transmembrane domain"/>
    <property type="match status" value="2"/>
</dbReference>
<dbReference type="OrthoDB" id="9803781at2"/>
<feature type="transmembrane region" description="Helical" evidence="7">
    <location>
        <begin position="615"/>
        <end position="635"/>
    </location>
</feature>
<evidence type="ECO:0000256" key="7">
    <source>
        <dbReference type="SAM" id="Phobius"/>
    </source>
</evidence>
<keyword evidence="4 7" id="KW-0812">Transmembrane</keyword>
<dbReference type="EMBL" id="CP000282">
    <property type="protein sequence ID" value="ABD80579.1"/>
    <property type="molecule type" value="Genomic_DNA"/>
</dbReference>
<dbReference type="HOGENOM" id="CLU_008861_1_0_6"/>
<evidence type="ECO:0000256" key="4">
    <source>
        <dbReference type="ARBA" id="ARBA00022692"/>
    </source>
</evidence>
<feature type="transmembrane region" description="Helical" evidence="7">
    <location>
        <begin position="12"/>
        <end position="34"/>
    </location>
</feature>
<dbReference type="Proteomes" id="UP000001947">
    <property type="component" value="Chromosome"/>
</dbReference>
<feature type="transmembrane region" description="Helical" evidence="7">
    <location>
        <begin position="322"/>
        <end position="340"/>
    </location>
</feature>
<evidence type="ECO:0000256" key="1">
    <source>
        <dbReference type="ARBA" id="ARBA00004651"/>
    </source>
</evidence>
<evidence type="ECO:0000256" key="3">
    <source>
        <dbReference type="ARBA" id="ARBA00022475"/>
    </source>
</evidence>
<evidence type="ECO:0000256" key="6">
    <source>
        <dbReference type="ARBA" id="ARBA00023136"/>
    </source>
</evidence>
<accession>Q21L50</accession>
<feature type="transmembrane region" description="Helical" evidence="7">
    <location>
        <begin position="642"/>
        <end position="666"/>
    </location>
</feature>
<dbReference type="eggNOG" id="COG1033">
    <property type="taxonomic scope" value="Bacteria"/>
</dbReference>
<dbReference type="RefSeq" id="WP_011467799.1">
    <property type="nucleotide sequence ID" value="NC_007912.1"/>
</dbReference>
<proteinExistence type="inferred from homology"/>
<feature type="transmembrane region" description="Helical" evidence="7">
    <location>
        <begin position="672"/>
        <end position="693"/>
    </location>
</feature>
<keyword evidence="5 7" id="KW-1133">Transmembrane helix</keyword>
<dbReference type="AlphaFoldDB" id="Q21L50"/>
<dbReference type="KEGG" id="sde:Sde_1317"/>
<feature type="domain" description="SSD" evidence="8">
    <location>
        <begin position="251"/>
        <end position="376"/>
    </location>
</feature>
<organism evidence="9 10">
    <name type="scientific">Saccharophagus degradans (strain 2-40 / ATCC 43961 / DSM 17024)</name>
    <dbReference type="NCBI Taxonomy" id="203122"/>
    <lineage>
        <taxon>Bacteria</taxon>
        <taxon>Pseudomonadati</taxon>
        <taxon>Pseudomonadota</taxon>
        <taxon>Gammaproteobacteria</taxon>
        <taxon>Cellvibrionales</taxon>
        <taxon>Cellvibrionaceae</taxon>
        <taxon>Saccharophagus</taxon>
    </lineage>
</organism>
<keyword evidence="3" id="KW-1003">Cell membrane</keyword>
<dbReference type="PROSITE" id="PS50156">
    <property type="entry name" value="SSD"/>
    <property type="match status" value="2"/>
</dbReference>
<comment type="subcellular location">
    <subcellularLocation>
        <location evidence="1">Cell membrane</location>
        <topology evidence="1">Multi-pass membrane protein</topology>
    </subcellularLocation>
</comment>
<evidence type="ECO:0000313" key="9">
    <source>
        <dbReference type="EMBL" id="ABD80579.1"/>
    </source>
</evidence>
<dbReference type="InterPro" id="IPR004869">
    <property type="entry name" value="MMPL_dom"/>
</dbReference>
<dbReference type="PANTHER" id="PTHR33406:SF6">
    <property type="entry name" value="MEMBRANE PROTEIN YDGH-RELATED"/>
    <property type="match status" value="1"/>
</dbReference>
<dbReference type="Pfam" id="PF03176">
    <property type="entry name" value="MMPL"/>
    <property type="match status" value="2"/>
</dbReference>
<feature type="transmembrane region" description="Helical" evidence="7">
    <location>
        <begin position="254"/>
        <end position="275"/>
    </location>
</feature>
<dbReference type="GO" id="GO:0005886">
    <property type="term" value="C:plasma membrane"/>
    <property type="evidence" value="ECO:0007669"/>
    <property type="project" value="UniProtKB-SubCell"/>
</dbReference>
<feature type="transmembrane region" description="Helical" evidence="7">
    <location>
        <begin position="282"/>
        <end position="302"/>
    </location>
</feature>
<evidence type="ECO:0000259" key="8">
    <source>
        <dbReference type="PROSITE" id="PS50156"/>
    </source>
</evidence>
<feature type="domain" description="SSD" evidence="8">
    <location>
        <begin position="641"/>
        <end position="767"/>
    </location>
</feature>
<dbReference type="InterPro" id="IPR050545">
    <property type="entry name" value="Mycobact_MmpL"/>
</dbReference>
<feature type="transmembrane region" description="Helical" evidence="7">
    <location>
        <begin position="352"/>
        <end position="379"/>
    </location>
</feature>
<dbReference type="PANTHER" id="PTHR33406">
    <property type="entry name" value="MEMBRANE PROTEIN MJ1562-RELATED"/>
    <property type="match status" value="1"/>
</dbReference>
<evidence type="ECO:0000256" key="5">
    <source>
        <dbReference type="ARBA" id="ARBA00022989"/>
    </source>
</evidence>
<gene>
    <name evidence="9" type="ordered locus">Sde_1317</name>
</gene>
<evidence type="ECO:0000256" key="2">
    <source>
        <dbReference type="ARBA" id="ARBA00010157"/>
    </source>
</evidence>